<protein>
    <submittedName>
        <fullName evidence="1">Uncharacterized protein</fullName>
    </submittedName>
</protein>
<accession>A0AAD1MDE2</accession>
<dbReference type="RefSeq" id="WP_163789377.1">
    <property type="nucleotide sequence ID" value="NZ_AP022561.1"/>
</dbReference>
<gene>
    <name evidence="1" type="ORF">MAIC_42710</name>
</gene>
<sequence>MKMRIEFDTDNAAFEDDFSLQVHEILDEISQQVVGGWRSGTIKDWNGATVGQWTHEEA</sequence>
<reference evidence="1 2" key="1">
    <citation type="journal article" date="2019" name="Emerg. Microbes Infect.">
        <title>Comprehensive subspecies identification of 175 nontuberculous mycobacteria species based on 7547 genomic profiles.</title>
        <authorList>
            <person name="Matsumoto Y."/>
            <person name="Kinjo T."/>
            <person name="Motooka D."/>
            <person name="Nabeya D."/>
            <person name="Jung N."/>
            <person name="Uechi K."/>
            <person name="Horii T."/>
            <person name="Iida T."/>
            <person name="Fujita J."/>
            <person name="Nakamura S."/>
        </authorList>
    </citation>
    <scope>NUCLEOTIDE SEQUENCE [LARGE SCALE GENOMIC DNA]</scope>
    <source>
        <strain evidence="1 2">JCM 6376</strain>
    </source>
</reference>
<dbReference type="KEGG" id="maic:MAIC_42710"/>
<evidence type="ECO:0000313" key="2">
    <source>
        <dbReference type="Proteomes" id="UP000467327"/>
    </source>
</evidence>
<dbReference type="AlphaFoldDB" id="A0AAD1MDE2"/>
<proteinExistence type="predicted"/>
<keyword evidence="2" id="KW-1185">Reference proteome</keyword>
<evidence type="ECO:0000313" key="1">
    <source>
        <dbReference type="EMBL" id="BBX09468.1"/>
    </source>
</evidence>
<dbReference type="EMBL" id="AP022561">
    <property type="protein sequence ID" value="BBX09468.1"/>
    <property type="molecule type" value="Genomic_DNA"/>
</dbReference>
<dbReference type="Proteomes" id="UP000467327">
    <property type="component" value="Chromosome"/>
</dbReference>
<name>A0AAD1MDE2_9MYCO</name>
<organism evidence="1 2">
    <name type="scientific">Mycolicibacterium aichiense</name>
    <dbReference type="NCBI Taxonomy" id="1799"/>
    <lineage>
        <taxon>Bacteria</taxon>
        <taxon>Bacillati</taxon>
        <taxon>Actinomycetota</taxon>
        <taxon>Actinomycetes</taxon>
        <taxon>Mycobacteriales</taxon>
        <taxon>Mycobacteriaceae</taxon>
        <taxon>Mycolicibacterium</taxon>
    </lineage>
</organism>